<keyword evidence="2" id="KW-1185">Reference proteome</keyword>
<name>A0ACB8UGU1_9APHY</name>
<reference evidence="1" key="1">
    <citation type="journal article" date="2021" name="Environ. Microbiol.">
        <title>Gene family expansions and transcriptome signatures uncover fungal adaptations to wood decay.</title>
        <authorList>
            <person name="Hage H."/>
            <person name="Miyauchi S."/>
            <person name="Viragh M."/>
            <person name="Drula E."/>
            <person name="Min B."/>
            <person name="Chaduli D."/>
            <person name="Navarro D."/>
            <person name="Favel A."/>
            <person name="Norest M."/>
            <person name="Lesage-Meessen L."/>
            <person name="Balint B."/>
            <person name="Merenyi Z."/>
            <person name="de Eugenio L."/>
            <person name="Morin E."/>
            <person name="Martinez A.T."/>
            <person name="Baldrian P."/>
            <person name="Stursova M."/>
            <person name="Martinez M.J."/>
            <person name="Novotny C."/>
            <person name="Magnuson J.K."/>
            <person name="Spatafora J.W."/>
            <person name="Maurice S."/>
            <person name="Pangilinan J."/>
            <person name="Andreopoulos W."/>
            <person name="LaButti K."/>
            <person name="Hundley H."/>
            <person name="Na H."/>
            <person name="Kuo A."/>
            <person name="Barry K."/>
            <person name="Lipzen A."/>
            <person name="Henrissat B."/>
            <person name="Riley R."/>
            <person name="Ahrendt S."/>
            <person name="Nagy L.G."/>
            <person name="Grigoriev I.V."/>
            <person name="Martin F."/>
            <person name="Rosso M.N."/>
        </authorList>
    </citation>
    <scope>NUCLEOTIDE SEQUENCE</scope>
    <source>
        <strain evidence="1">CBS 384.51</strain>
    </source>
</reference>
<proteinExistence type="predicted"/>
<dbReference type="Proteomes" id="UP001055072">
    <property type="component" value="Unassembled WGS sequence"/>
</dbReference>
<accession>A0ACB8UGU1</accession>
<comment type="caution">
    <text evidence="1">The sequence shown here is derived from an EMBL/GenBank/DDBJ whole genome shotgun (WGS) entry which is preliminary data.</text>
</comment>
<gene>
    <name evidence="1" type="ORF">BDY19DRAFT_990108</name>
</gene>
<sequence length="251" mass="26726">MHLSATATVAICMLIAQPAMSIPIVFGTPTDLNLVPSSSNPLIEALRNQLKAGVSETREVHDLMEREELSGIARELEELFARADEDDSEAFSLGNLGKIGGLVLDGFNILGGLIPGGSSQPTPQPSQSTAPQRRDFQGIDARDFIFGSPFTGGVPFFGHGPVEFHPATATAIPTPTPQVVGSLPIVNRNLEERKFVSPLKGFSPKLPLRPPSATVKPIKSVSTSRPVATRDLVEVFARALADVARGLNELD</sequence>
<evidence type="ECO:0000313" key="2">
    <source>
        <dbReference type="Proteomes" id="UP001055072"/>
    </source>
</evidence>
<evidence type="ECO:0000313" key="1">
    <source>
        <dbReference type="EMBL" id="KAI0093473.1"/>
    </source>
</evidence>
<protein>
    <submittedName>
        <fullName evidence="1">Uncharacterized protein</fullName>
    </submittedName>
</protein>
<dbReference type="EMBL" id="MU274902">
    <property type="protein sequence ID" value="KAI0093473.1"/>
    <property type="molecule type" value="Genomic_DNA"/>
</dbReference>
<organism evidence="1 2">
    <name type="scientific">Irpex rosettiformis</name>
    <dbReference type="NCBI Taxonomy" id="378272"/>
    <lineage>
        <taxon>Eukaryota</taxon>
        <taxon>Fungi</taxon>
        <taxon>Dikarya</taxon>
        <taxon>Basidiomycota</taxon>
        <taxon>Agaricomycotina</taxon>
        <taxon>Agaricomycetes</taxon>
        <taxon>Polyporales</taxon>
        <taxon>Irpicaceae</taxon>
        <taxon>Irpex</taxon>
    </lineage>
</organism>